<evidence type="ECO:0000256" key="2">
    <source>
        <dbReference type="SAM" id="MobiDB-lite"/>
    </source>
</evidence>
<evidence type="ECO:0000313" key="4">
    <source>
        <dbReference type="EMBL" id="EAS07143.2"/>
    </source>
</evidence>
<keyword evidence="3 4" id="KW-0812">Transmembrane</keyword>
<evidence type="ECO:0000313" key="5">
    <source>
        <dbReference type="Proteomes" id="UP000009168"/>
    </source>
</evidence>
<evidence type="ECO:0000256" key="1">
    <source>
        <dbReference type="SAM" id="Coils"/>
    </source>
</evidence>
<sequence>MDQLGTASLTLTVLVGYIVASSDYEYLINSDENFQKKYDIFCLVAYFCECLSIGILNQLEQNLQPIFIGISAIIQMYVLFSKNILSDKTLEKFIQSLNAFILQNSVFVFIFENNQNNYHCLSICVLITIPSAYKLADLLVEYNINKIIQYSESQDIMQILLQIYTNSSKEISLSKDYKKFDAMTKQIILAKEENHLKNNLSQILKYNFSSSWCLIQQQMREEISLNGEISRYEQNMSQQSVHNNSEQQKTLTKSQFQKSLHSSRKQNTEKSEISQFQQNIKKSLFLDGLSQNELDSANASIINQIFLDIYHLFLEEKTEVCDAHISMLCFILHVVNNYQLFWMRLNQILKLELSLKNLQILKTLEQECDRQIRIQLKKQQQKSIFYAGYLDVIYYDNLLNETALVVQQATQQKLLILDQMKRKNINLSDLSEKIQNFLSVRSKILQNIKIATKINPGSRELDQICADYCYILSFSSYDLKKNKLSSNMEEGIEVNQMLQDKYTNYFDSNQEKFSSNACVIYISLKQHKKIQINQVSSNFLKIFNFKKKEDIMNQPLEIILPQIFAKYHSLFIKNYFSKDIDNDFEANFQSSDQNKREKQIENTCVQYGQNQKNRMVFAVSQDNHLIAVKLDVKVNRISINNEFGLTAHIQQVNKYNDYILFRSDNFSVVSMTKLLHSKVFKVFTRFKELKLRKYFAFLKDQQNQFPSSQLNSFEDLTLEEYEEKIKEQQKKQLAIQEKYKQYYKNEFDYILVVKRSKQKGESMLAESNQRSYFYNKFQFFKLRMSLKDFPVQNPCFENQELQYIEITSIKRVNPRTNQRAILEVIANKDGKNKTNIHGLSPQNLSILFQDLEQQIQKTIYVESSSYQQEAFKQITMIFSQSITGQNLQITSEQADSTQFSQENQILAQQSSKNNNNTNKPSLNEDFADNTMTTSANKQKQQLINDGVFMRVLKENMNQSIKLEQINPQETQFNHNKQYFDQQNNLEMKSSKPNLEGIIEEDNNFNNSIDYDGKTKDINHNQSNTQYMKNMASAQELDFSVQNLEQLRSTKFLKLDNTNKNENSFRSDLQQFDFSICQNDQHFANNLTKSYHPNQSMKALDQMIFSPKIQSDQNLVDNTSAINSFIVKNNQFPIKKLQSSRLNQLSSKNSCQVLQTKSTFKDYPSTDFTKHFPINRYYSNVTNEKQNNEIQEISDIDEDEDDVTKRRAYKIYSDETTRKNNFTDQQRKEILETSSAHSKVSSIEQIKKQFRKTILTKKSHYSLSIVNGIGLLSIIVIFIVNFQQFFQTKDTIGSVKEDFTIAQWPMDYNNQIYGVIEAFNLKRLTAHSKTNLEYTTGTKKELQGLIKYKISDCYGSLKSLIKSIVLYDVSRTIVSIIYNYPFQFNLRTDITGEDNRKEDILDCKLGYCLIQFQNYIFRYIYIVSEEYDEYQDISNFSSYSEKIFLLNQRDVSLTLRQIFIQSIGYNKQSLEDIKSSLDNLVIIITIISAFCISLVIPLYALIQTYREKILSLLTTFSIDILDDFIDLIDQYYILNLDRSSSSFKIQQKTDVKSKQIEVKKQNLSYYSKLPKVNKKLIFFSVLILTLIVLYPVLNRQLTRQYIDESQQNLSILYILSRVKSYILLNVGLQYFCLTAKLFPGEQNVVSFNQILDRIQVAIQDQDEIQQDLNNVMQGSYLKNRHSQSDFNDFFIEIMTGDPCSAIVDYTEYVKKEDQISAEQCQRQQGVLLKNGLLIALKSFMNHFKDVYYELKDVDKANLQKINIFDYNEQIFVLVNLLDNLTTFIQIQNEDYYDYIIQCQIYLMLYQFFALTVVFYLSWILFYKFIDNQLHQTKLTLSFLHVTHLISNPYIQSYFQQKNII</sequence>
<dbReference type="InParanoid" id="Q24H82"/>
<evidence type="ECO:0000256" key="3">
    <source>
        <dbReference type="SAM" id="Phobius"/>
    </source>
</evidence>
<feature type="region of interest" description="Disordered" evidence="2">
    <location>
        <begin position="909"/>
        <end position="928"/>
    </location>
</feature>
<keyword evidence="5" id="KW-1185">Reference proteome</keyword>
<dbReference type="RefSeq" id="XP_001027385.2">
    <property type="nucleotide sequence ID" value="XM_001027385.2"/>
</dbReference>
<feature type="transmembrane region" description="Helical" evidence="3">
    <location>
        <begin position="1260"/>
        <end position="1281"/>
    </location>
</feature>
<protein>
    <submittedName>
        <fullName evidence="4">Transmembrane protein, putative</fullName>
    </submittedName>
</protein>
<proteinExistence type="predicted"/>
<feature type="transmembrane region" description="Helical" evidence="3">
    <location>
        <begin position="1479"/>
        <end position="1501"/>
    </location>
</feature>
<dbReference type="EMBL" id="GG662246">
    <property type="protein sequence ID" value="EAS07143.2"/>
    <property type="molecule type" value="Genomic_DNA"/>
</dbReference>
<dbReference type="PANTHER" id="PTHR31600:SF2">
    <property type="entry name" value="GAMETE ENRICHED GENE 10 PROTEIN-RELATED"/>
    <property type="match status" value="1"/>
</dbReference>
<feature type="transmembrane region" description="Helical" evidence="3">
    <location>
        <begin position="1575"/>
        <end position="1592"/>
    </location>
</feature>
<keyword evidence="3" id="KW-1133">Transmembrane helix</keyword>
<feature type="coiled-coil region" evidence="1">
    <location>
        <begin position="711"/>
        <end position="738"/>
    </location>
</feature>
<organism evidence="4 5">
    <name type="scientific">Tetrahymena thermophila (strain SB210)</name>
    <dbReference type="NCBI Taxonomy" id="312017"/>
    <lineage>
        <taxon>Eukaryota</taxon>
        <taxon>Sar</taxon>
        <taxon>Alveolata</taxon>
        <taxon>Ciliophora</taxon>
        <taxon>Intramacronucleata</taxon>
        <taxon>Oligohymenophorea</taxon>
        <taxon>Hymenostomatida</taxon>
        <taxon>Tetrahymenina</taxon>
        <taxon>Tetrahymenidae</taxon>
        <taxon>Tetrahymena</taxon>
    </lineage>
</organism>
<gene>
    <name evidence="4" type="ORF">TTHERM_01403830</name>
</gene>
<dbReference type="InterPro" id="IPR052994">
    <property type="entry name" value="Tiny_macrocysts_regulators"/>
</dbReference>
<feature type="compositionally biased region" description="Low complexity" evidence="2">
    <location>
        <begin position="910"/>
        <end position="923"/>
    </location>
</feature>
<feature type="compositionally biased region" description="Polar residues" evidence="2">
    <location>
        <begin position="236"/>
        <end position="260"/>
    </location>
</feature>
<reference evidence="5" key="1">
    <citation type="journal article" date="2006" name="PLoS Biol.">
        <title>Macronuclear genome sequence of the ciliate Tetrahymena thermophila, a model eukaryote.</title>
        <authorList>
            <person name="Eisen J.A."/>
            <person name="Coyne R.S."/>
            <person name="Wu M."/>
            <person name="Wu D."/>
            <person name="Thiagarajan M."/>
            <person name="Wortman J.R."/>
            <person name="Badger J.H."/>
            <person name="Ren Q."/>
            <person name="Amedeo P."/>
            <person name="Jones K.M."/>
            <person name="Tallon L.J."/>
            <person name="Delcher A.L."/>
            <person name="Salzberg S.L."/>
            <person name="Silva J.C."/>
            <person name="Haas B.J."/>
            <person name="Majoros W.H."/>
            <person name="Farzad M."/>
            <person name="Carlton J.M."/>
            <person name="Smith R.K. Jr."/>
            <person name="Garg J."/>
            <person name="Pearlman R.E."/>
            <person name="Karrer K.M."/>
            <person name="Sun L."/>
            <person name="Manning G."/>
            <person name="Elde N.C."/>
            <person name="Turkewitz A.P."/>
            <person name="Asai D.J."/>
            <person name="Wilkes D.E."/>
            <person name="Wang Y."/>
            <person name="Cai H."/>
            <person name="Collins K."/>
            <person name="Stewart B.A."/>
            <person name="Lee S.R."/>
            <person name="Wilamowska K."/>
            <person name="Weinberg Z."/>
            <person name="Ruzzo W.L."/>
            <person name="Wloga D."/>
            <person name="Gaertig J."/>
            <person name="Frankel J."/>
            <person name="Tsao C.-C."/>
            <person name="Gorovsky M.A."/>
            <person name="Keeling P.J."/>
            <person name="Waller R.F."/>
            <person name="Patron N.J."/>
            <person name="Cherry J.M."/>
            <person name="Stover N.A."/>
            <person name="Krieger C.J."/>
            <person name="del Toro C."/>
            <person name="Ryder H.F."/>
            <person name="Williamson S.C."/>
            <person name="Barbeau R.A."/>
            <person name="Hamilton E.P."/>
            <person name="Orias E."/>
        </authorList>
    </citation>
    <scope>NUCLEOTIDE SEQUENCE [LARGE SCALE GENOMIC DNA]</scope>
    <source>
        <strain evidence="5">SB210</strain>
    </source>
</reference>
<dbReference type="PANTHER" id="PTHR31600">
    <property type="entry name" value="TINY MACROCYSTS PROTEIN B-RELATED"/>
    <property type="match status" value="1"/>
</dbReference>
<dbReference type="KEGG" id="tet:TTHERM_01403830"/>
<dbReference type="Proteomes" id="UP000009168">
    <property type="component" value="Unassembled WGS sequence"/>
</dbReference>
<name>Q24H82_TETTS</name>
<dbReference type="HOGENOM" id="CLU_233396_0_0_1"/>
<accession>Q24H82</accession>
<keyword evidence="1" id="KW-0175">Coiled coil</keyword>
<feature type="region of interest" description="Disordered" evidence="2">
    <location>
        <begin position="236"/>
        <end position="272"/>
    </location>
</feature>
<keyword evidence="3" id="KW-0472">Membrane</keyword>
<dbReference type="GeneID" id="7842099"/>
<feature type="transmembrane region" description="Helical" evidence="3">
    <location>
        <begin position="1799"/>
        <end position="1820"/>
    </location>
</feature>